<dbReference type="EMBL" id="NJHN03000017">
    <property type="protein sequence ID" value="KAH9425673.1"/>
    <property type="molecule type" value="Genomic_DNA"/>
</dbReference>
<sequence length="81" mass="8020">MSIVPMMNNIVLLGSCLAPFVSGCQDLDSVGSDNEGGGGCGGGGACSCNYRWFIAGCGSSGGGGSSGRFGGCRSIRCKCRI</sequence>
<name>A0ABQ8JTD7_DERPT</name>
<reference evidence="2 3" key="1">
    <citation type="journal article" date="2018" name="J. Allergy Clin. Immunol.">
        <title>High-quality assembly of Dermatophagoides pteronyssinus genome and transcriptome reveals a wide range of novel allergens.</title>
        <authorList>
            <person name="Liu X.Y."/>
            <person name="Yang K.Y."/>
            <person name="Wang M.Q."/>
            <person name="Kwok J.S."/>
            <person name="Zeng X."/>
            <person name="Yang Z."/>
            <person name="Xiao X.J."/>
            <person name="Lau C.P."/>
            <person name="Li Y."/>
            <person name="Huang Z.M."/>
            <person name="Ba J.G."/>
            <person name="Yim A.K."/>
            <person name="Ouyang C.Y."/>
            <person name="Ngai S.M."/>
            <person name="Chan T.F."/>
            <person name="Leung E.L."/>
            <person name="Liu L."/>
            <person name="Liu Z.G."/>
            <person name="Tsui S.K."/>
        </authorList>
    </citation>
    <scope>NUCLEOTIDE SEQUENCE [LARGE SCALE GENOMIC DNA]</scope>
    <source>
        <strain evidence="2">Derp</strain>
    </source>
</reference>
<evidence type="ECO:0000313" key="2">
    <source>
        <dbReference type="EMBL" id="KAH9425673.1"/>
    </source>
</evidence>
<keyword evidence="3" id="KW-1185">Reference proteome</keyword>
<comment type="caution">
    <text evidence="2">The sequence shown here is derived from an EMBL/GenBank/DDBJ whole genome shotgun (WGS) entry which is preliminary data.</text>
</comment>
<proteinExistence type="predicted"/>
<feature type="signal peptide" evidence="1">
    <location>
        <begin position="1"/>
        <end position="23"/>
    </location>
</feature>
<feature type="chain" id="PRO_5045868238" evidence="1">
    <location>
        <begin position="24"/>
        <end position="81"/>
    </location>
</feature>
<reference evidence="2 3" key="2">
    <citation type="journal article" date="2022" name="Mol. Biol. Evol.">
        <title>Comparative Genomics Reveals Insights into the Divergent Evolution of Astigmatic Mites and Household Pest Adaptations.</title>
        <authorList>
            <person name="Xiong Q."/>
            <person name="Wan A.T."/>
            <person name="Liu X."/>
            <person name="Fung C.S."/>
            <person name="Xiao X."/>
            <person name="Malainual N."/>
            <person name="Hou J."/>
            <person name="Wang L."/>
            <person name="Wang M."/>
            <person name="Yang K.Y."/>
            <person name="Cui Y."/>
            <person name="Leung E.L."/>
            <person name="Nong W."/>
            <person name="Shin S.K."/>
            <person name="Au S.W."/>
            <person name="Jeong K.Y."/>
            <person name="Chew F.T."/>
            <person name="Hui J.H."/>
            <person name="Leung T.F."/>
            <person name="Tungtrongchitr A."/>
            <person name="Zhong N."/>
            <person name="Liu Z."/>
            <person name="Tsui S.K."/>
        </authorList>
    </citation>
    <scope>NUCLEOTIDE SEQUENCE [LARGE SCALE GENOMIC DNA]</scope>
    <source>
        <strain evidence="2">Derp</strain>
    </source>
</reference>
<gene>
    <name evidence="2" type="ORF">DERP_004889</name>
</gene>
<dbReference type="Proteomes" id="UP000887458">
    <property type="component" value="Unassembled WGS sequence"/>
</dbReference>
<protein>
    <submittedName>
        <fullName evidence="2">Uncharacterized protein</fullName>
    </submittedName>
</protein>
<evidence type="ECO:0000256" key="1">
    <source>
        <dbReference type="SAM" id="SignalP"/>
    </source>
</evidence>
<organism evidence="2 3">
    <name type="scientific">Dermatophagoides pteronyssinus</name>
    <name type="common">European house dust mite</name>
    <dbReference type="NCBI Taxonomy" id="6956"/>
    <lineage>
        <taxon>Eukaryota</taxon>
        <taxon>Metazoa</taxon>
        <taxon>Ecdysozoa</taxon>
        <taxon>Arthropoda</taxon>
        <taxon>Chelicerata</taxon>
        <taxon>Arachnida</taxon>
        <taxon>Acari</taxon>
        <taxon>Acariformes</taxon>
        <taxon>Sarcoptiformes</taxon>
        <taxon>Astigmata</taxon>
        <taxon>Psoroptidia</taxon>
        <taxon>Analgoidea</taxon>
        <taxon>Pyroglyphidae</taxon>
        <taxon>Dermatophagoidinae</taxon>
        <taxon>Dermatophagoides</taxon>
    </lineage>
</organism>
<accession>A0ABQ8JTD7</accession>
<evidence type="ECO:0000313" key="3">
    <source>
        <dbReference type="Proteomes" id="UP000887458"/>
    </source>
</evidence>
<keyword evidence="1" id="KW-0732">Signal</keyword>